<dbReference type="Gene3D" id="1.10.10.10">
    <property type="entry name" value="Winged helix-like DNA-binding domain superfamily/Winged helix DNA-binding domain"/>
    <property type="match status" value="1"/>
</dbReference>
<evidence type="ECO:0000256" key="3">
    <source>
        <dbReference type="ARBA" id="ARBA00023163"/>
    </source>
</evidence>
<dbReference type="PROSITE" id="PS50995">
    <property type="entry name" value="HTH_MARR_2"/>
    <property type="match status" value="1"/>
</dbReference>
<dbReference type="InterPro" id="IPR000835">
    <property type="entry name" value="HTH_MarR-typ"/>
</dbReference>
<name>A0ABU1TZ28_9BACL</name>
<evidence type="ECO:0000313" key="5">
    <source>
        <dbReference type="EMBL" id="MDR7072483.1"/>
    </source>
</evidence>
<proteinExistence type="predicted"/>
<dbReference type="InterPro" id="IPR036390">
    <property type="entry name" value="WH_DNA-bd_sf"/>
</dbReference>
<dbReference type="EMBL" id="JAVDWA010000002">
    <property type="protein sequence ID" value="MDR7072483.1"/>
    <property type="molecule type" value="Genomic_DNA"/>
</dbReference>
<organism evidence="5 6">
    <name type="scientific">Fictibacillus barbaricus</name>
    <dbReference type="NCBI Taxonomy" id="182136"/>
    <lineage>
        <taxon>Bacteria</taxon>
        <taxon>Bacillati</taxon>
        <taxon>Bacillota</taxon>
        <taxon>Bacilli</taxon>
        <taxon>Bacillales</taxon>
        <taxon>Fictibacillaceae</taxon>
        <taxon>Fictibacillus</taxon>
    </lineage>
</organism>
<keyword evidence="6" id="KW-1185">Reference proteome</keyword>
<protein>
    <submittedName>
        <fullName evidence="5">DNA-binding MarR family transcriptional regulator</fullName>
    </submittedName>
</protein>
<dbReference type="CDD" id="cd00090">
    <property type="entry name" value="HTH_ARSR"/>
    <property type="match status" value="1"/>
</dbReference>
<dbReference type="Proteomes" id="UP001258181">
    <property type="component" value="Unassembled WGS sequence"/>
</dbReference>
<dbReference type="PANTHER" id="PTHR42756">
    <property type="entry name" value="TRANSCRIPTIONAL REGULATOR, MARR"/>
    <property type="match status" value="1"/>
</dbReference>
<evidence type="ECO:0000256" key="2">
    <source>
        <dbReference type="ARBA" id="ARBA00023125"/>
    </source>
</evidence>
<keyword evidence="1" id="KW-0805">Transcription regulation</keyword>
<dbReference type="SMART" id="SM00347">
    <property type="entry name" value="HTH_MARR"/>
    <property type="match status" value="1"/>
</dbReference>
<comment type="caution">
    <text evidence="5">The sequence shown here is derived from an EMBL/GenBank/DDBJ whole genome shotgun (WGS) entry which is preliminary data.</text>
</comment>
<evidence type="ECO:0000256" key="1">
    <source>
        <dbReference type="ARBA" id="ARBA00023015"/>
    </source>
</evidence>
<dbReference type="InterPro" id="IPR011991">
    <property type="entry name" value="ArsR-like_HTH"/>
</dbReference>
<dbReference type="GO" id="GO:0003677">
    <property type="term" value="F:DNA binding"/>
    <property type="evidence" value="ECO:0007669"/>
    <property type="project" value="UniProtKB-KW"/>
</dbReference>
<evidence type="ECO:0000259" key="4">
    <source>
        <dbReference type="PROSITE" id="PS50995"/>
    </source>
</evidence>
<sequence>MSNSFIADETILYQLYDIYRRTAPKFESCTGISQTRLKLLHELYEVEEISQRELQKRVNIDHAAVTRHLKQLEEKRMVIRRKNPEDQRFTYVQLSDEGRLRIIQYREEKQKFISDVLNGFKEEERVQLLDMLTRIQNNIEKI</sequence>
<dbReference type="Pfam" id="PF01047">
    <property type="entry name" value="MarR"/>
    <property type="match status" value="1"/>
</dbReference>
<gene>
    <name evidence="5" type="ORF">J2X07_001460</name>
</gene>
<keyword evidence="2 5" id="KW-0238">DNA-binding</keyword>
<accession>A0ABU1TZ28</accession>
<keyword evidence="3" id="KW-0804">Transcription</keyword>
<feature type="domain" description="HTH marR-type" evidence="4">
    <location>
        <begin position="8"/>
        <end position="137"/>
    </location>
</feature>
<evidence type="ECO:0000313" key="6">
    <source>
        <dbReference type="Proteomes" id="UP001258181"/>
    </source>
</evidence>
<dbReference type="InterPro" id="IPR036388">
    <property type="entry name" value="WH-like_DNA-bd_sf"/>
</dbReference>
<dbReference type="SUPFAM" id="SSF46785">
    <property type="entry name" value="Winged helix' DNA-binding domain"/>
    <property type="match status" value="1"/>
</dbReference>
<dbReference type="PANTHER" id="PTHR42756:SF1">
    <property type="entry name" value="TRANSCRIPTIONAL REPRESSOR OF EMRAB OPERON"/>
    <property type="match status" value="1"/>
</dbReference>
<reference evidence="5 6" key="1">
    <citation type="submission" date="2023-07" db="EMBL/GenBank/DDBJ databases">
        <title>Sorghum-associated microbial communities from plants grown in Nebraska, USA.</title>
        <authorList>
            <person name="Schachtman D."/>
        </authorList>
    </citation>
    <scope>NUCLEOTIDE SEQUENCE [LARGE SCALE GENOMIC DNA]</scope>
    <source>
        <strain evidence="5 6">BE211</strain>
    </source>
</reference>
<dbReference type="PRINTS" id="PR00598">
    <property type="entry name" value="HTHMARR"/>
</dbReference>
<dbReference type="RefSeq" id="WP_310257778.1">
    <property type="nucleotide sequence ID" value="NZ_JAVDWA010000002.1"/>
</dbReference>